<keyword evidence="3" id="KW-1185">Reference proteome</keyword>
<sequence length="106" mass="11616">MFFAPLRLVYLQNKKMCLGIPGQIVEITNANHKLALVNIGGVKREVNIACIVDEQHPPEACIGDWVLVHVGFAMNRINEQEAAETLQLFQELAAAQAGINTCTNSV</sequence>
<evidence type="ECO:0000256" key="1">
    <source>
        <dbReference type="ARBA" id="ARBA00006018"/>
    </source>
</evidence>
<dbReference type="FunFam" id="2.30.30.140:FF:000022">
    <property type="entry name" value="Hydrogenase assembly chaperone HybG"/>
    <property type="match status" value="1"/>
</dbReference>
<reference evidence="2 3" key="1">
    <citation type="submission" date="2017-06" db="EMBL/GenBank/DDBJ databases">
        <title>Genome sequencing of cyanobaciteial culture collection at National Institute for Environmental Studies (NIES).</title>
        <authorList>
            <person name="Hirose Y."/>
            <person name="Shimura Y."/>
            <person name="Fujisawa T."/>
            <person name="Nakamura Y."/>
            <person name="Kawachi M."/>
        </authorList>
    </citation>
    <scope>NUCLEOTIDE SEQUENCE [LARGE SCALE GENOMIC DNA]</scope>
    <source>
        <strain evidence="2 3">NIES-4072</strain>
    </source>
</reference>
<dbReference type="PRINTS" id="PR00445">
    <property type="entry name" value="HUPFHYPC"/>
</dbReference>
<evidence type="ECO:0000313" key="3">
    <source>
        <dbReference type="Proteomes" id="UP000245124"/>
    </source>
</evidence>
<comment type="similarity">
    <text evidence="1">Belongs to the HupF/HypC family.</text>
</comment>
<dbReference type="Pfam" id="PF01455">
    <property type="entry name" value="HupF_HypC"/>
    <property type="match status" value="1"/>
</dbReference>
<dbReference type="AlphaFoldDB" id="A0A2R5FW93"/>
<dbReference type="GO" id="GO:0005506">
    <property type="term" value="F:iron ion binding"/>
    <property type="evidence" value="ECO:0007669"/>
    <property type="project" value="TreeGrafter"/>
</dbReference>
<dbReference type="EMBL" id="BDUD01000001">
    <property type="protein sequence ID" value="GBG22555.1"/>
    <property type="molecule type" value="Genomic_DNA"/>
</dbReference>
<proteinExistence type="inferred from homology"/>
<evidence type="ECO:0000313" key="2">
    <source>
        <dbReference type="EMBL" id="GBG22555.1"/>
    </source>
</evidence>
<dbReference type="InterPro" id="IPR001109">
    <property type="entry name" value="Hydrogenase_HupF/HypC"/>
</dbReference>
<dbReference type="PANTHER" id="PTHR35177">
    <property type="entry name" value="HYDROGENASE MATURATION FACTOR HYBG"/>
    <property type="match status" value="1"/>
</dbReference>
<accession>A0A2R5FW93</accession>
<gene>
    <name evidence="2" type="ORF">NIES4072_62660</name>
</gene>
<dbReference type="SUPFAM" id="SSF159127">
    <property type="entry name" value="HupF/HypC-like"/>
    <property type="match status" value="1"/>
</dbReference>
<comment type="caution">
    <text evidence="2">The sequence shown here is derived from an EMBL/GenBank/DDBJ whole genome shotgun (WGS) entry which is preliminary data.</text>
</comment>
<dbReference type="PANTHER" id="PTHR35177:SF2">
    <property type="entry name" value="HYDROGENASE MATURATION FACTOR HYBG"/>
    <property type="match status" value="1"/>
</dbReference>
<protein>
    <submittedName>
        <fullName evidence="2">Hydrogenase assembly chaperone HypC/HupF</fullName>
    </submittedName>
</protein>
<name>A0A2R5FW93_NOSCO</name>
<dbReference type="Proteomes" id="UP000245124">
    <property type="component" value="Unassembled WGS sequence"/>
</dbReference>
<dbReference type="GO" id="GO:1902670">
    <property type="term" value="F:carbon dioxide binding"/>
    <property type="evidence" value="ECO:0007669"/>
    <property type="project" value="TreeGrafter"/>
</dbReference>
<dbReference type="Gene3D" id="2.30.30.140">
    <property type="match status" value="1"/>
</dbReference>
<dbReference type="GO" id="GO:0051604">
    <property type="term" value="P:protein maturation"/>
    <property type="evidence" value="ECO:0007669"/>
    <property type="project" value="TreeGrafter"/>
</dbReference>
<dbReference type="NCBIfam" id="TIGR00074">
    <property type="entry name" value="hypC_hupF"/>
    <property type="match status" value="1"/>
</dbReference>
<organism evidence="2 3">
    <name type="scientific">Nostoc commune NIES-4072</name>
    <dbReference type="NCBI Taxonomy" id="2005467"/>
    <lineage>
        <taxon>Bacteria</taxon>
        <taxon>Bacillati</taxon>
        <taxon>Cyanobacteriota</taxon>
        <taxon>Cyanophyceae</taxon>
        <taxon>Nostocales</taxon>
        <taxon>Nostocaceae</taxon>
        <taxon>Nostoc</taxon>
    </lineage>
</organism>